<feature type="active site" evidence="1">
    <location>
        <position position="51"/>
    </location>
</feature>
<dbReference type="GO" id="GO:0016853">
    <property type="term" value="F:isomerase activity"/>
    <property type="evidence" value="ECO:0007669"/>
    <property type="project" value="TreeGrafter"/>
</dbReference>
<evidence type="ECO:0000313" key="2">
    <source>
        <dbReference type="EMBL" id="KAH8690942.1"/>
    </source>
</evidence>
<evidence type="ECO:0000256" key="1">
    <source>
        <dbReference type="PIRSR" id="PIRSR016184-1"/>
    </source>
</evidence>
<dbReference type="Proteomes" id="UP001201262">
    <property type="component" value="Unassembled WGS sequence"/>
</dbReference>
<dbReference type="PANTHER" id="PTHR13774:SF32">
    <property type="entry name" value="ANTISENSE-ENHANCING SEQUENCE 1"/>
    <property type="match status" value="1"/>
</dbReference>
<gene>
    <name evidence="2" type="ORF">BGW36DRAFT_389640</name>
</gene>
<organism evidence="2 3">
    <name type="scientific">Talaromyces proteolyticus</name>
    <dbReference type="NCBI Taxonomy" id="1131652"/>
    <lineage>
        <taxon>Eukaryota</taxon>
        <taxon>Fungi</taxon>
        <taxon>Dikarya</taxon>
        <taxon>Ascomycota</taxon>
        <taxon>Pezizomycotina</taxon>
        <taxon>Eurotiomycetes</taxon>
        <taxon>Eurotiomycetidae</taxon>
        <taxon>Eurotiales</taxon>
        <taxon>Trichocomaceae</taxon>
        <taxon>Talaromyces</taxon>
        <taxon>Talaromyces sect. Bacilispori</taxon>
    </lineage>
</organism>
<sequence>MAPETIRFATLDVFTKTLYAGNPLGVVFLPTSSTLSQDQKQRIAKEFNYSETIFVHPVDPTTPNQQKIDIFVPDAEIRFAGHPTIGAASWVTYLGPQDDAAVAAAAKVDTLVTKAGPIPISLRPEGDAVSALIPHDVRIHQKRFPAAKLLLLHPSLQPHLAATLDGHGGFPVVSIVKGMAQIHVQLPSLEALAAVGPAVGGEYVSDADVTKGGYLDEGWGIRGLVVIYFHVRGVVDQDSGKQVIRTRMVLGVEEDPATGSAASGLAALLALDEGQKGAEYEYSFVQGVEMGRRSDIGIRVVTQSDGSGSGIKEIELSGSAVKVFEGEMRV</sequence>
<feature type="non-terminal residue" evidence="2">
    <location>
        <position position="330"/>
    </location>
</feature>
<comment type="caution">
    <text evidence="2">The sequence shown here is derived from an EMBL/GenBank/DDBJ whole genome shotgun (WGS) entry which is preliminary data.</text>
</comment>
<dbReference type="GeneID" id="70247662"/>
<evidence type="ECO:0008006" key="4">
    <source>
        <dbReference type="Google" id="ProtNLM"/>
    </source>
</evidence>
<evidence type="ECO:0000313" key="3">
    <source>
        <dbReference type="Proteomes" id="UP001201262"/>
    </source>
</evidence>
<keyword evidence="3" id="KW-1185">Reference proteome</keyword>
<dbReference type="SUPFAM" id="SSF54506">
    <property type="entry name" value="Diaminopimelate epimerase-like"/>
    <property type="match status" value="1"/>
</dbReference>
<dbReference type="RefSeq" id="XP_046067138.1">
    <property type="nucleotide sequence ID" value="XM_046217375.1"/>
</dbReference>
<dbReference type="PANTHER" id="PTHR13774">
    <property type="entry name" value="PHENAZINE BIOSYNTHESIS PROTEIN"/>
    <property type="match status" value="1"/>
</dbReference>
<dbReference type="Pfam" id="PF02567">
    <property type="entry name" value="PhzC-PhzF"/>
    <property type="match status" value="1"/>
</dbReference>
<protein>
    <recommendedName>
        <fullName evidence="4">Phenazine biosynthesis-like protein</fullName>
    </recommendedName>
</protein>
<dbReference type="Gene3D" id="3.10.310.10">
    <property type="entry name" value="Diaminopimelate Epimerase, Chain A, domain 1"/>
    <property type="match status" value="2"/>
</dbReference>
<proteinExistence type="predicted"/>
<dbReference type="InterPro" id="IPR003719">
    <property type="entry name" value="Phenazine_PhzF-like"/>
</dbReference>
<reference evidence="2" key="1">
    <citation type="submission" date="2021-12" db="EMBL/GenBank/DDBJ databases">
        <title>Convergent genome expansion in fungi linked to evolution of root-endophyte symbiosis.</title>
        <authorList>
            <consortium name="DOE Joint Genome Institute"/>
            <person name="Ke Y.-H."/>
            <person name="Bonito G."/>
            <person name="Liao H.-L."/>
            <person name="Looney B."/>
            <person name="Rojas-Flechas A."/>
            <person name="Nash J."/>
            <person name="Hameed K."/>
            <person name="Schadt C."/>
            <person name="Martin F."/>
            <person name="Crous P.W."/>
            <person name="Miettinen O."/>
            <person name="Magnuson J.K."/>
            <person name="Labbe J."/>
            <person name="Jacobson D."/>
            <person name="Doktycz M.J."/>
            <person name="Veneault-Fourrey C."/>
            <person name="Kuo A."/>
            <person name="Mondo S."/>
            <person name="Calhoun S."/>
            <person name="Riley R."/>
            <person name="Ohm R."/>
            <person name="LaButti K."/>
            <person name="Andreopoulos B."/>
            <person name="Pangilinan J."/>
            <person name="Nolan M."/>
            <person name="Tritt A."/>
            <person name="Clum A."/>
            <person name="Lipzen A."/>
            <person name="Daum C."/>
            <person name="Barry K."/>
            <person name="Grigoriev I.V."/>
            <person name="Vilgalys R."/>
        </authorList>
    </citation>
    <scope>NUCLEOTIDE SEQUENCE</scope>
    <source>
        <strain evidence="2">PMI_201</strain>
    </source>
</reference>
<dbReference type="NCBIfam" id="TIGR00654">
    <property type="entry name" value="PhzF_family"/>
    <property type="match status" value="1"/>
</dbReference>
<dbReference type="PIRSF" id="PIRSF016184">
    <property type="entry name" value="PhzC_PhzF"/>
    <property type="match status" value="1"/>
</dbReference>
<dbReference type="AlphaFoldDB" id="A0AAD4KFT4"/>
<dbReference type="EMBL" id="JAJTJA010000013">
    <property type="protein sequence ID" value="KAH8690942.1"/>
    <property type="molecule type" value="Genomic_DNA"/>
</dbReference>
<accession>A0AAD4KFT4</accession>
<dbReference type="GO" id="GO:0005737">
    <property type="term" value="C:cytoplasm"/>
    <property type="evidence" value="ECO:0007669"/>
    <property type="project" value="TreeGrafter"/>
</dbReference>
<name>A0AAD4KFT4_9EURO</name>